<feature type="compositionally biased region" description="Low complexity" evidence="1">
    <location>
        <begin position="30"/>
        <end position="48"/>
    </location>
</feature>
<keyword evidence="3" id="KW-0732">Signal</keyword>
<dbReference type="EMBL" id="CP053452">
    <property type="protein sequence ID" value="QJW96391.1"/>
    <property type="molecule type" value="Genomic_DNA"/>
</dbReference>
<sequence length="91" mass="9265">MSTHLITSIRAVLFATLLTCAGPAANAGSAGTPTNATARTTAHTTGEAPRADRDGVPADGALIIVGIVGAVVLFAWVCSRFGDSRQPTIMR</sequence>
<feature type="transmembrane region" description="Helical" evidence="2">
    <location>
        <begin position="62"/>
        <end position="82"/>
    </location>
</feature>
<keyword evidence="2" id="KW-0812">Transmembrane</keyword>
<protein>
    <submittedName>
        <fullName evidence="4">Uncharacterized protein</fullName>
    </submittedName>
</protein>
<name>A0A6M5YSX5_9BACT</name>
<dbReference type="AlphaFoldDB" id="A0A6M5YSX5"/>
<feature type="signal peptide" evidence="3">
    <location>
        <begin position="1"/>
        <end position="26"/>
    </location>
</feature>
<dbReference type="Proteomes" id="UP000503447">
    <property type="component" value="Chromosome"/>
</dbReference>
<accession>A0A6M5YSX5</accession>
<evidence type="ECO:0000313" key="4">
    <source>
        <dbReference type="EMBL" id="QJW96391.1"/>
    </source>
</evidence>
<evidence type="ECO:0000313" key="5">
    <source>
        <dbReference type="Proteomes" id="UP000503447"/>
    </source>
</evidence>
<gene>
    <name evidence="4" type="ORF">FTUN_3948</name>
</gene>
<keyword evidence="2" id="KW-0472">Membrane</keyword>
<keyword evidence="2" id="KW-1133">Transmembrane helix</keyword>
<reference evidence="5" key="1">
    <citation type="submission" date="2020-05" db="EMBL/GenBank/DDBJ databases">
        <title>Frigoriglobus tundricola gen. nov., sp. nov., a psychrotolerant cellulolytic planctomycete of the family Gemmataceae with two divergent copies of 16S rRNA gene.</title>
        <authorList>
            <person name="Kulichevskaya I.S."/>
            <person name="Ivanova A.A."/>
            <person name="Naumoff D.G."/>
            <person name="Beletsky A.V."/>
            <person name="Rijpstra W.I.C."/>
            <person name="Sinninghe Damste J.S."/>
            <person name="Mardanov A.V."/>
            <person name="Ravin N.V."/>
            <person name="Dedysh S.N."/>
        </authorList>
    </citation>
    <scope>NUCLEOTIDE SEQUENCE [LARGE SCALE GENOMIC DNA]</scope>
    <source>
        <strain evidence="5">PL17</strain>
    </source>
</reference>
<feature type="chain" id="PRO_5027093126" evidence="3">
    <location>
        <begin position="27"/>
        <end position="91"/>
    </location>
</feature>
<organism evidence="4 5">
    <name type="scientific">Frigoriglobus tundricola</name>
    <dbReference type="NCBI Taxonomy" id="2774151"/>
    <lineage>
        <taxon>Bacteria</taxon>
        <taxon>Pseudomonadati</taxon>
        <taxon>Planctomycetota</taxon>
        <taxon>Planctomycetia</taxon>
        <taxon>Gemmatales</taxon>
        <taxon>Gemmataceae</taxon>
        <taxon>Frigoriglobus</taxon>
    </lineage>
</organism>
<proteinExistence type="predicted"/>
<evidence type="ECO:0000256" key="2">
    <source>
        <dbReference type="SAM" id="Phobius"/>
    </source>
</evidence>
<evidence type="ECO:0000256" key="1">
    <source>
        <dbReference type="SAM" id="MobiDB-lite"/>
    </source>
</evidence>
<keyword evidence="5" id="KW-1185">Reference proteome</keyword>
<evidence type="ECO:0000256" key="3">
    <source>
        <dbReference type="SAM" id="SignalP"/>
    </source>
</evidence>
<feature type="region of interest" description="Disordered" evidence="1">
    <location>
        <begin position="25"/>
        <end position="53"/>
    </location>
</feature>
<dbReference type="KEGG" id="ftj:FTUN_3948"/>
<dbReference type="RefSeq" id="WP_171471985.1">
    <property type="nucleotide sequence ID" value="NZ_CP053452.2"/>
</dbReference>